<sequence length="117" mass="12023">MLTTGMGETASDFLAHTLAPPVAVGIGAAGLAAALAAQLWAARHRAGIYWFAVVMVSIFGTMAADVLHVALGIPYAVSTAAFAVALAAILWLWYRTEGTLSIHTVTAGSRSVALPSQ</sequence>
<feature type="transmembrane region" description="Helical" evidence="1">
    <location>
        <begin position="73"/>
        <end position="94"/>
    </location>
</feature>
<dbReference type="Proteomes" id="UP000647172">
    <property type="component" value="Unassembled WGS sequence"/>
</dbReference>
<evidence type="ECO:0000313" key="2">
    <source>
        <dbReference type="EMBL" id="GIE51609.1"/>
    </source>
</evidence>
<feature type="transmembrane region" description="Helical" evidence="1">
    <location>
        <begin position="20"/>
        <end position="41"/>
    </location>
</feature>
<keyword evidence="1" id="KW-0812">Transmembrane</keyword>
<proteinExistence type="predicted"/>
<dbReference type="Pfam" id="PF03988">
    <property type="entry name" value="DUF347"/>
    <property type="match status" value="1"/>
</dbReference>
<evidence type="ECO:0000256" key="1">
    <source>
        <dbReference type="SAM" id="Phobius"/>
    </source>
</evidence>
<dbReference type="InterPro" id="IPR007136">
    <property type="entry name" value="DUF347"/>
</dbReference>
<gene>
    <name evidence="2" type="ORF">Ani05nite_51430</name>
</gene>
<name>A0A919JRF8_9ACTN</name>
<dbReference type="EMBL" id="BOMQ01000061">
    <property type="protein sequence ID" value="GIE51609.1"/>
    <property type="molecule type" value="Genomic_DNA"/>
</dbReference>
<protein>
    <submittedName>
        <fullName evidence="2">Uncharacterized protein</fullName>
    </submittedName>
</protein>
<feature type="transmembrane region" description="Helical" evidence="1">
    <location>
        <begin position="48"/>
        <end position="67"/>
    </location>
</feature>
<comment type="caution">
    <text evidence="2">The sequence shown here is derived from an EMBL/GenBank/DDBJ whole genome shotgun (WGS) entry which is preliminary data.</text>
</comment>
<evidence type="ECO:0000313" key="3">
    <source>
        <dbReference type="Proteomes" id="UP000647172"/>
    </source>
</evidence>
<dbReference type="RefSeq" id="WP_203772315.1">
    <property type="nucleotide sequence ID" value="NZ_BAAAYJ010000099.1"/>
</dbReference>
<keyword evidence="1" id="KW-0472">Membrane</keyword>
<organism evidence="2 3">
    <name type="scientific">Actinoplanes nipponensis</name>
    <dbReference type="NCBI Taxonomy" id="135950"/>
    <lineage>
        <taxon>Bacteria</taxon>
        <taxon>Bacillati</taxon>
        <taxon>Actinomycetota</taxon>
        <taxon>Actinomycetes</taxon>
        <taxon>Micromonosporales</taxon>
        <taxon>Micromonosporaceae</taxon>
        <taxon>Actinoplanes</taxon>
    </lineage>
</organism>
<dbReference type="AlphaFoldDB" id="A0A919JRF8"/>
<keyword evidence="3" id="KW-1185">Reference proteome</keyword>
<accession>A0A919JRF8</accession>
<keyword evidence="1" id="KW-1133">Transmembrane helix</keyword>
<reference evidence="2" key="1">
    <citation type="submission" date="2021-01" db="EMBL/GenBank/DDBJ databases">
        <title>Whole genome shotgun sequence of Actinoplanes nipponensis NBRC 14063.</title>
        <authorList>
            <person name="Komaki H."/>
            <person name="Tamura T."/>
        </authorList>
    </citation>
    <scope>NUCLEOTIDE SEQUENCE</scope>
    <source>
        <strain evidence="2">NBRC 14063</strain>
    </source>
</reference>